<comment type="subcellular location">
    <subcellularLocation>
        <location evidence="1">Nucleus</location>
    </subcellularLocation>
</comment>
<dbReference type="PROSITE" id="PS00690">
    <property type="entry name" value="DEAH_ATP_HELICASE"/>
    <property type="match status" value="1"/>
</dbReference>
<dbReference type="GO" id="GO:0000724">
    <property type="term" value="P:double-strand break repair via homologous recombination"/>
    <property type="evidence" value="ECO:0007669"/>
    <property type="project" value="TreeGrafter"/>
</dbReference>
<dbReference type="GO" id="GO:0006260">
    <property type="term" value="P:DNA replication"/>
    <property type="evidence" value="ECO:0007669"/>
    <property type="project" value="InterPro"/>
</dbReference>
<dbReference type="OrthoDB" id="10261556at2759"/>
<evidence type="ECO:0000256" key="10">
    <source>
        <dbReference type="ARBA" id="ARBA00034617"/>
    </source>
</evidence>
<dbReference type="EMBL" id="NBSH01000015">
    <property type="protein sequence ID" value="ORX34249.1"/>
    <property type="molecule type" value="Genomic_DNA"/>
</dbReference>
<dbReference type="SMART" id="SM00490">
    <property type="entry name" value="HELICc"/>
    <property type="match status" value="1"/>
</dbReference>
<dbReference type="GO" id="GO:0005634">
    <property type="term" value="C:nucleus"/>
    <property type="evidence" value="ECO:0007669"/>
    <property type="project" value="UniProtKB-SubCell"/>
</dbReference>
<dbReference type="Pfam" id="PF00270">
    <property type="entry name" value="DEAD"/>
    <property type="match status" value="1"/>
</dbReference>
<feature type="compositionally biased region" description="Polar residues" evidence="12">
    <location>
        <begin position="1195"/>
        <end position="1217"/>
    </location>
</feature>
<feature type="compositionally biased region" description="Low complexity" evidence="12">
    <location>
        <begin position="58"/>
        <end position="70"/>
    </location>
</feature>
<dbReference type="PANTHER" id="PTHR13710">
    <property type="entry name" value="DNA HELICASE RECQ FAMILY MEMBER"/>
    <property type="match status" value="1"/>
</dbReference>
<evidence type="ECO:0000256" key="12">
    <source>
        <dbReference type="SAM" id="MobiDB-lite"/>
    </source>
</evidence>
<feature type="region of interest" description="Disordered" evidence="12">
    <location>
        <begin position="245"/>
        <end position="280"/>
    </location>
</feature>
<dbReference type="SUPFAM" id="SSF52540">
    <property type="entry name" value="P-loop containing nucleoside triphosphate hydrolases"/>
    <property type="match status" value="1"/>
</dbReference>
<dbReference type="GO" id="GO:0005694">
    <property type="term" value="C:chromosome"/>
    <property type="evidence" value="ECO:0007669"/>
    <property type="project" value="TreeGrafter"/>
</dbReference>
<feature type="domain" description="Helicase ATP-binding" evidence="13">
    <location>
        <begin position="427"/>
        <end position="606"/>
    </location>
</feature>
<dbReference type="InterPro" id="IPR018982">
    <property type="entry name" value="RQC_domain"/>
</dbReference>
<dbReference type="Pfam" id="PF00271">
    <property type="entry name" value="Helicase_C"/>
    <property type="match status" value="1"/>
</dbReference>
<dbReference type="NCBIfam" id="TIGR00614">
    <property type="entry name" value="recQ_fam"/>
    <property type="match status" value="1"/>
</dbReference>
<dbReference type="Pfam" id="PF09382">
    <property type="entry name" value="RQC"/>
    <property type="match status" value="1"/>
</dbReference>
<dbReference type="PROSITE" id="PS51192">
    <property type="entry name" value="HELICASE_ATP_BIND_1"/>
    <property type="match status" value="1"/>
</dbReference>
<dbReference type="CDD" id="cd18794">
    <property type="entry name" value="SF2_C_RecQ"/>
    <property type="match status" value="1"/>
</dbReference>
<feature type="compositionally biased region" description="Polar residues" evidence="12">
    <location>
        <begin position="28"/>
        <end position="37"/>
    </location>
</feature>
<dbReference type="SMART" id="SM00956">
    <property type="entry name" value="RQC"/>
    <property type="match status" value="1"/>
</dbReference>
<dbReference type="Gene3D" id="1.10.150.80">
    <property type="entry name" value="HRDC domain"/>
    <property type="match status" value="1"/>
</dbReference>
<comment type="catalytic activity">
    <reaction evidence="10">
        <text>Couples ATP hydrolysis with the unwinding of duplex DNA by translocating in the 3'-5' direction.</text>
        <dbReference type="EC" id="5.6.2.4"/>
    </reaction>
</comment>
<evidence type="ECO:0000256" key="4">
    <source>
        <dbReference type="ARBA" id="ARBA00022801"/>
    </source>
</evidence>
<feature type="compositionally biased region" description="Polar residues" evidence="12">
    <location>
        <begin position="306"/>
        <end position="329"/>
    </location>
</feature>
<dbReference type="AlphaFoldDB" id="A0A1Y1U888"/>
<keyword evidence="9" id="KW-0539">Nucleus</keyword>
<evidence type="ECO:0000256" key="5">
    <source>
        <dbReference type="ARBA" id="ARBA00022806"/>
    </source>
</evidence>
<dbReference type="InterPro" id="IPR014001">
    <property type="entry name" value="Helicase_ATP-bd"/>
</dbReference>
<feature type="region of interest" description="Disordered" evidence="12">
    <location>
        <begin position="351"/>
        <end position="388"/>
    </location>
</feature>
<feature type="region of interest" description="Disordered" evidence="12">
    <location>
        <begin position="111"/>
        <end position="130"/>
    </location>
</feature>
<evidence type="ECO:0000259" key="14">
    <source>
        <dbReference type="PROSITE" id="PS51194"/>
    </source>
</evidence>
<evidence type="ECO:0000256" key="7">
    <source>
        <dbReference type="ARBA" id="ARBA00023125"/>
    </source>
</evidence>
<evidence type="ECO:0000256" key="1">
    <source>
        <dbReference type="ARBA" id="ARBA00004123"/>
    </source>
</evidence>
<gene>
    <name evidence="15" type="ORF">BD324DRAFT_605080</name>
</gene>
<feature type="compositionally biased region" description="Polar residues" evidence="12">
    <location>
        <begin position="247"/>
        <end position="259"/>
    </location>
</feature>
<dbReference type="Proteomes" id="UP000193218">
    <property type="component" value="Unassembled WGS sequence"/>
</dbReference>
<dbReference type="GO" id="GO:0005524">
    <property type="term" value="F:ATP binding"/>
    <property type="evidence" value="ECO:0007669"/>
    <property type="project" value="UniProtKB-KW"/>
</dbReference>
<dbReference type="InterPro" id="IPR032284">
    <property type="entry name" value="RecQ_Zn-bd"/>
</dbReference>
<dbReference type="GO" id="GO:0009378">
    <property type="term" value="F:four-way junction helicase activity"/>
    <property type="evidence" value="ECO:0007669"/>
    <property type="project" value="TreeGrafter"/>
</dbReference>
<dbReference type="GeneID" id="33555801"/>
<evidence type="ECO:0000259" key="13">
    <source>
        <dbReference type="PROSITE" id="PS51192"/>
    </source>
</evidence>
<evidence type="ECO:0000256" key="3">
    <source>
        <dbReference type="ARBA" id="ARBA00022741"/>
    </source>
</evidence>
<dbReference type="Pfam" id="PF16124">
    <property type="entry name" value="RecQ_Zn_bind"/>
    <property type="match status" value="1"/>
</dbReference>
<dbReference type="FunFam" id="3.40.50.300:FF:000340">
    <property type="entry name" value="Bloom syndrome, RecQ helicase"/>
    <property type="match status" value="1"/>
</dbReference>
<dbReference type="GO" id="GO:0005737">
    <property type="term" value="C:cytoplasm"/>
    <property type="evidence" value="ECO:0007669"/>
    <property type="project" value="TreeGrafter"/>
</dbReference>
<keyword evidence="3" id="KW-0547">Nucleotide-binding</keyword>
<proteinExistence type="inferred from homology"/>
<name>A0A1Y1U888_9TREE</name>
<dbReference type="Gene3D" id="1.10.10.10">
    <property type="entry name" value="Winged helix-like DNA-binding domain superfamily/Winged helix DNA-binding domain"/>
    <property type="match status" value="1"/>
</dbReference>
<keyword evidence="4" id="KW-0378">Hydrolase</keyword>
<keyword evidence="16" id="KW-1185">Reference proteome</keyword>
<comment type="caution">
    <text evidence="15">The sequence shown here is derived from an EMBL/GenBank/DDBJ whole genome shotgun (WGS) entry which is preliminary data.</text>
</comment>
<keyword evidence="8" id="KW-0413">Isomerase</keyword>
<reference evidence="15 16" key="1">
    <citation type="submission" date="2017-03" db="EMBL/GenBank/DDBJ databases">
        <title>Widespread Adenine N6-methylation of Active Genes in Fungi.</title>
        <authorList>
            <consortium name="DOE Joint Genome Institute"/>
            <person name="Mondo S.J."/>
            <person name="Dannebaum R.O."/>
            <person name="Kuo R.C."/>
            <person name="Louie K.B."/>
            <person name="Bewick A.J."/>
            <person name="Labutti K."/>
            <person name="Haridas S."/>
            <person name="Kuo A."/>
            <person name="Salamov A."/>
            <person name="Ahrendt S.R."/>
            <person name="Lau R."/>
            <person name="Bowen B.P."/>
            <person name="Lipzen A."/>
            <person name="Sullivan W."/>
            <person name="Andreopoulos W.B."/>
            <person name="Clum A."/>
            <person name="Lindquist E."/>
            <person name="Daum C."/>
            <person name="Northen T.R."/>
            <person name="Ramamoorthy G."/>
            <person name="Schmitz R.J."/>
            <person name="Gryganskyi A."/>
            <person name="Culley D."/>
            <person name="Magnuson J."/>
            <person name="James T.Y."/>
            <person name="O'Malley M.A."/>
            <person name="Stajich J.E."/>
            <person name="Spatafora J.W."/>
            <person name="Visel A."/>
            <person name="Grigoriev I.V."/>
        </authorList>
    </citation>
    <scope>NUCLEOTIDE SEQUENCE [LARGE SCALE GENOMIC DNA]</scope>
    <source>
        <strain evidence="15 16">NRRL Y-17943</strain>
    </source>
</reference>
<feature type="region of interest" description="Disordered" evidence="12">
    <location>
        <begin position="1195"/>
        <end position="1220"/>
    </location>
</feature>
<evidence type="ECO:0000313" key="15">
    <source>
        <dbReference type="EMBL" id="ORX34249.1"/>
    </source>
</evidence>
<sequence length="1260" mass="138217">MPGPKTNLQDMLERLSSSSSASIVSPSATTNEGQTISAPKFTLSRAATATPKVSTKGSNTSSNVSRPSSSNRIVLVPSTEAVGPAKLASPAALTTASPLSTMLTPSGWITGEGSEAGPSRPPLINRSAPTSRYDTMPVEKIQAMIIKNHEELFKLYEQQTLLQTSDDMIDWDGEDPEMIKGKIDLLTKRNLELKGIVASRNNEPTPVARPSPRPSTVTGPSRALLAYPTPCTTHQPSPALLGLATNDLHTSSEGPSTPSRMALQPRNRPASREFEPPPPAYTDLIADAEAFSAVDNEYLIPASSPPARNQTQRSTTRARPSRGVLQTPTKVLEDDPFDEFQDIHADELFDLPTSPARPVRTEQSAPKAIQSQNAQAGPSGSKRSSVQVQAPKAVKIDVKYPWDKEVTSKLKTYFNIPTFREKQKEAIDATMSGKDVFVLMPTGGGKSLTYQLPGVCNNGKTRGVTFVISPLISLINDQTRHLCKLSVPAIAYTGELCQKDKKMAHDMLNMPEPYTKIVYVTPEMMVMGGTIKGILKGLLRRNRLARFVVDEAHCVSQWGHDFRADYLKLGELRKEYPGIPIMALTATAQDKVQDDIIRSLGIKGCHKITTSFNRRNLHYEVRPKAKGVIDNMVAFIGTQGAKSSGIIYCSSRDKCENLAKNLRDNHGLGANHYHAGMSKGDRRKIQEGWQEHEFEIIVATIAFGMGIDKPDVRYVIHHSLPRSLEGYYQETGRAGRDGKPSHCILYYTFGDHQKVVHMVEQDKNSTREQKQRSKDSLDEVLAFCQNKSDCRRTQVLAFFGEDFDRAKCNKGCDTCLVHDKTTWNKEDVTEDAKIIIKMVQAFDRNDRITVKGAADCFRGYGGNSAKGLGDNPMFGQGKSWDRNDAERLIQTLLAQKALDQFIVANGAGWSNSYLTLGRNAQLFLREARTLKMEFREASPRKQVKAAKRKSDQHGISSFMNKNPIARQRSLQQIAREEQEFDNSHWGDTDDEDYAPSDGAPGTGDDPIEVDTERDEDGDDDVPLAVRKKRKLSVKAPESSNKSRLKARGTARTTGASLTKQKASGSMASKAKAKTVLDILRTKGNEHEFVDRSFSGTPHQQCRKELWMMKTIHARMDRHAPALDSLSIDLIAAMLPTSLAALGKIEGITSAHVKTYGAKILEICLKHSGEPLPVSESRVSVMKPLRQTMSNIQSYAFQPKTTPSGGKSASDGMSQTKADNGDAGYSAVRAAEHGTIAKTSSSGTGSMIIARTGAAVARTRF</sequence>
<dbReference type="SMART" id="SM00487">
    <property type="entry name" value="DEXDc"/>
    <property type="match status" value="1"/>
</dbReference>
<dbReference type="InterPro" id="IPR011545">
    <property type="entry name" value="DEAD/DEAH_box_helicase_dom"/>
</dbReference>
<dbReference type="Gene3D" id="3.40.50.300">
    <property type="entry name" value="P-loop containing nucleotide triphosphate hydrolases"/>
    <property type="match status" value="2"/>
</dbReference>
<dbReference type="InterPro" id="IPR001650">
    <property type="entry name" value="Helicase_C-like"/>
</dbReference>
<evidence type="ECO:0000256" key="2">
    <source>
        <dbReference type="ARBA" id="ARBA00005446"/>
    </source>
</evidence>
<dbReference type="InterPro" id="IPR004589">
    <property type="entry name" value="DNA_helicase_ATP-dep_RecQ"/>
</dbReference>
<dbReference type="GO" id="GO:0003677">
    <property type="term" value="F:DNA binding"/>
    <property type="evidence" value="ECO:0007669"/>
    <property type="project" value="UniProtKB-KW"/>
</dbReference>
<dbReference type="InParanoid" id="A0A1Y1U888"/>
<feature type="compositionally biased region" description="Polar residues" evidence="12">
    <location>
        <begin position="45"/>
        <end position="57"/>
    </location>
</feature>
<feature type="region of interest" description="Disordered" evidence="12">
    <location>
        <begin position="299"/>
        <end position="335"/>
    </location>
</feature>
<dbReference type="InterPro" id="IPR036390">
    <property type="entry name" value="WH_DNA-bd_sf"/>
</dbReference>
<feature type="compositionally biased region" description="Polar residues" evidence="12">
    <location>
        <begin position="1050"/>
        <end position="1060"/>
    </location>
</feature>
<feature type="compositionally biased region" description="Basic and acidic residues" evidence="12">
    <location>
        <begin position="974"/>
        <end position="987"/>
    </location>
</feature>
<keyword evidence="7" id="KW-0238">DNA-binding</keyword>
<keyword evidence="5" id="KW-0347">Helicase</keyword>
<dbReference type="InterPro" id="IPR036388">
    <property type="entry name" value="WH-like_DNA-bd_sf"/>
</dbReference>
<dbReference type="CDD" id="cd17920">
    <property type="entry name" value="DEXHc_RecQ"/>
    <property type="match status" value="1"/>
</dbReference>
<feature type="compositionally biased region" description="Polar residues" evidence="12">
    <location>
        <begin position="361"/>
        <end position="388"/>
    </location>
</feature>
<dbReference type="InterPro" id="IPR027417">
    <property type="entry name" value="P-loop_NTPase"/>
</dbReference>
<protein>
    <recommendedName>
        <fullName evidence="11">DNA 3'-5' helicase</fullName>
        <ecNumber evidence="11">5.6.2.4</ecNumber>
    </recommendedName>
</protein>
<feature type="domain" description="Helicase C-terminal" evidence="14">
    <location>
        <begin position="628"/>
        <end position="781"/>
    </location>
</feature>
<dbReference type="RefSeq" id="XP_021868527.1">
    <property type="nucleotide sequence ID" value="XM_022013993.1"/>
</dbReference>
<dbReference type="InterPro" id="IPR002464">
    <property type="entry name" value="DNA/RNA_helicase_DEAH_CS"/>
</dbReference>
<feature type="region of interest" description="Disordered" evidence="12">
    <location>
        <begin position="1"/>
        <end position="70"/>
    </location>
</feature>
<evidence type="ECO:0000313" key="16">
    <source>
        <dbReference type="Proteomes" id="UP000193218"/>
    </source>
</evidence>
<evidence type="ECO:0000256" key="9">
    <source>
        <dbReference type="ARBA" id="ARBA00023242"/>
    </source>
</evidence>
<dbReference type="SUPFAM" id="SSF46785">
    <property type="entry name" value="Winged helix' DNA-binding domain"/>
    <property type="match status" value="1"/>
</dbReference>
<evidence type="ECO:0000256" key="6">
    <source>
        <dbReference type="ARBA" id="ARBA00022840"/>
    </source>
</evidence>
<evidence type="ECO:0000256" key="11">
    <source>
        <dbReference type="ARBA" id="ARBA00034808"/>
    </source>
</evidence>
<dbReference type="EC" id="5.6.2.4" evidence="11"/>
<dbReference type="GO" id="GO:0016787">
    <property type="term" value="F:hydrolase activity"/>
    <property type="evidence" value="ECO:0007669"/>
    <property type="project" value="UniProtKB-KW"/>
</dbReference>
<dbReference type="STRING" id="4999.A0A1Y1U888"/>
<feature type="compositionally biased region" description="Acidic residues" evidence="12">
    <location>
        <begin position="1005"/>
        <end position="1021"/>
    </location>
</feature>
<feature type="region of interest" description="Disordered" evidence="12">
    <location>
        <begin position="201"/>
        <end position="221"/>
    </location>
</feature>
<feature type="region of interest" description="Disordered" evidence="12">
    <location>
        <begin position="935"/>
        <end position="1066"/>
    </location>
</feature>
<dbReference type="PANTHER" id="PTHR13710:SF153">
    <property type="entry name" value="RECQ-LIKE DNA HELICASE BLM"/>
    <property type="match status" value="1"/>
</dbReference>
<comment type="similarity">
    <text evidence="2">Belongs to the helicase family. RecQ subfamily.</text>
</comment>
<keyword evidence="6" id="KW-0067">ATP-binding</keyword>
<evidence type="ECO:0000256" key="8">
    <source>
        <dbReference type="ARBA" id="ARBA00023235"/>
    </source>
</evidence>
<dbReference type="PROSITE" id="PS51194">
    <property type="entry name" value="HELICASE_CTER"/>
    <property type="match status" value="1"/>
</dbReference>
<organism evidence="15 16">
    <name type="scientific">Kockovaella imperatae</name>
    <dbReference type="NCBI Taxonomy" id="4999"/>
    <lineage>
        <taxon>Eukaryota</taxon>
        <taxon>Fungi</taxon>
        <taxon>Dikarya</taxon>
        <taxon>Basidiomycota</taxon>
        <taxon>Agaricomycotina</taxon>
        <taxon>Tremellomycetes</taxon>
        <taxon>Tremellales</taxon>
        <taxon>Cuniculitremaceae</taxon>
        <taxon>Kockovaella</taxon>
    </lineage>
</organism>
<dbReference type="InterPro" id="IPR044876">
    <property type="entry name" value="HRDC_dom_sf"/>
</dbReference>
<feature type="compositionally biased region" description="Low complexity" evidence="12">
    <location>
        <begin position="16"/>
        <end position="27"/>
    </location>
</feature>
<dbReference type="GO" id="GO:0043138">
    <property type="term" value="F:3'-5' DNA helicase activity"/>
    <property type="evidence" value="ECO:0007669"/>
    <property type="project" value="UniProtKB-EC"/>
</dbReference>
<accession>A0A1Y1U888</accession>
<dbReference type="FunFam" id="3.40.50.300:FF:001389">
    <property type="entry name" value="ATP-dependent DNA helicase RecQ"/>
    <property type="match status" value="1"/>
</dbReference>